<accession>A0A183GBH5</accession>
<dbReference type="WBParaSite" id="HPBE_0001945301-mRNA-1">
    <property type="protein sequence ID" value="HPBE_0001945301-mRNA-1"/>
    <property type="gene ID" value="HPBE_0001945301"/>
</dbReference>
<dbReference type="SUPFAM" id="SSF53822">
    <property type="entry name" value="Periplasmic binding protein-like I"/>
    <property type="match status" value="1"/>
</dbReference>
<keyword evidence="2" id="KW-1185">Reference proteome</keyword>
<name>A0A183GBH5_HELPZ</name>
<dbReference type="EMBL" id="UZAH01031371">
    <property type="protein sequence ID" value="VDP15155.1"/>
    <property type="molecule type" value="Genomic_DNA"/>
</dbReference>
<evidence type="ECO:0000313" key="3">
    <source>
        <dbReference type="WBParaSite" id="HPBE_0001945301-mRNA-1"/>
    </source>
</evidence>
<evidence type="ECO:0000313" key="1">
    <source>
        <dbReference type="EMBL" id="VDP15155.1"/>
    </source>
</evidence>
<reference evidence="1 2" key="1">
    <citation type="submission" date="2018-11" db="EMBL/GenBank/DDBJ databases">
        <authorList>
            <consortium name="Pathogen Informatics"/>
        </authorList>
    </citation>
    <scope>NUCLEOTIDE SEQUENCE [LARGE SCALE GENOMIC DNA]</scope>
</reference>
<gene>
    <name evidence="1" type="ORF">HPBE_LOCUS19451</name>
</gene>
<dbReference type="Proteomes" id="UP000050761">
    <property type="component" value="Unassembled WGS sequence"/>
</dbReference>
<sequence>MAFQKKCELSFSDLEELAPLIHDRRSSHNGGIRASIKVRKLPNNTDDYEPFLKYVRNQLRQTNIVIHSNNITVLYALLQQAKGMNMTESPFSYIFTNTVGLFALSSCFRWTLALQDLSLLEDFLNNVYGAFHCNITGLQLVKNDPMMKVQFQFFFASLR</sequence>
<reference evidence="3" key="2">
    <citation type="submission" date="2019-09" db="UniProtKB">
        <authorList>
            <consortium name="WormBaseParasite"/>
        </authorList>
    </citation>
    <scope>IDENTIFICATION</scope>
</reference>
<organism evidence="2 3">
    <name type="scientific">Heligmosomoides polygyrus</name>
    <name type="common">Parasitic roundworm</name>
    <dbReference type="NCBI Taxonomy" id="6339"/>
    <lineage>
        <taxon>Eukaryota</taxon>
        <taxon>Metazoa</taxon>
        <taxon>Ecdysozoa</taxon>
        <taxon>Nematoda</taxon>
        <taxon>Chromadorea</taxon>
        <taxon>Rhabditida</taxon>
        <taxon>Rhabditina</taxon>
        <taxon>Rhabditomorpha</taxon>
        <taxon>Strongyloidea</taxon>
        <taxon>Heligmosomidae</taxon>
        <taxon>Heligmosomoides</taxon>
    </lineage>
</organism>
<evidence type="ECO:0000313" key="2">
    <source>
        <dbReference type="Proteomes" id="UP000050761"/>
    </source>
</evidence>
<dbReference type="InterPro" id="IPR028082">
    <property type="entry name" value="Peripla_BP_I"/>
</dbReference>
<protein>
    <submittedName>
        <fullName evidence="3">Tyrosine-protein phosphatase domain-containing protein</fullName>
    </submittedName>
</protein>
<dbReference type="Gene3D" id="3.40.50.2300">
    <property type="match status" value="1"/>
</dbReference>
<accession>A0A3P8CA55</accession>
<proteinExistence type="predicted"/>
<dbReference type="AlphaFoldDB" id="A0A183GBH5"/>
<dbReference type="OrthoDB" id="5826794at2759"/>